<protein>
    <submittedName>
        <fullName evidence="1">DUF1850 domain-containing protein</fullName>
    </submittedName>
</protein>
<proteinExistence type="predicted"/>
<gene>
    <name evidence="1" type="ORF">P5X88_19500</name>
</gene>
<organism evidence="1 2">
    <name type="scientific">Heyndrickxia oleronia</name>
    <dbReference type="NCBI Taxonomy" id="38875"/>
    <lineage>
        <taxon>Bacteria</taxon>
        <taxon>Bacillati</taxon>
        <taxon>Bacillota</taxon>
        <taxon>Bacilli</taxon>
        <taxon>Bacillales</taxon>
        <taxon>Bacillaceae</taxon>
        <taxon>Heyndrickxia</taxon>
    </lineage>
</organism>
<dbReference type="EMBL" id="JAROYP010000012">
    <property type="protein sequence ID" value="MDH5163123.1"/>
    <property type="molecule type" value="Genomic_DNA"/>
</dbReference>
<comment type="caution">
    <text evidence="1">The sequence shown here is derived from an EMBL/GenBank/DDBJ whole genome shotgun (WGS) entry which is preliminary data.</text>
</comment>
<sequence>MPVQKEQTFQIQYTHSIHLSEVKESYKILKNNDIRQYELMYDDTSIGMPSEAEDGEVFIQKNGHYYIKNMKRDFRKFHLSTGQVVANHRLIYKNKIYPFKNFIKPGTIITIEVKKLSLLQLLKGVNIVGKGTTKDDF</sequence>
<dbReference type="RefSeq" id="WP_280617865.1">
    <property type="nucleotide sequence ID" value="NZ_JAROYP010000012.1"/>
</dbReference>
<evidence type="ECO:0000313" key="1">
    <source>
        <dbReference type="EMBL" id="MDH5163123.1"/>
    </source>
</evidence>
<dbReference type="Pfam" id="PF08905">
    <property type="entry name" value="DUF1850"/>
    <property type="match status" value="1"/>
</dbReference>
<accession>A0AAW6SY54</accession>
<dbReference type="InterPro" id="IPR015001">
    <property type="entry name" value="DUF1850"/>
</dbReference>
<evidence type="ECO:0000313" key="2">
    <source>
        <dbReference type="Proteomes" id="UP001159179"/>
    </source>
</evidence>
<name>A0AAW6SY54_9BACI</name>
<reference evidence="1" key="1">
    <citation type="submission" date="2023-03" db="EMBL/GenBank/DDBJ databases">
        <title>Bacterial isolates from washroom surfaces on a university campus.</title>
        <authorList>
            <person name="Holman D.B."/>
            <person name="Gzyl K.E."/>
            <person name="Taheri A.E."/>
        </authorList>
    </citation>
    <scope>NUCLEOTIDE SEQUENCE</scope>
    <source>
        <strain evidence="1">RD03</strain>
    </source>
</reference>
<dbReference type="AlphaFoldDB" id="A0AAW6SY54"/>
<dbReference type="Proteomes" id="UP001159179">
    <property type="component" value="Unassembled WGS sequence"/>
</dbReference>